<dbReference type="AlphaFoldDB" id="A0A387BHP8"/>
<reference evidence="1 2" key="1">
    <citation type="submission" date="2018-09" db="EMBL/GenBank/DDBJ databases">
        <title>Genome sequencing of strain 2DFW10M-5.</title>
        <authorList>
            <person name="Heo J."/>
            <person name="Kim S.-J."/>
            <person name="Kwon S.-W."/>
        </authorList>
    </citation>
    <scope>NUCLEOTIDE SEQUENCE [LARGE SCALE GENOMIC DNA]</scope>
    <source>
        <strain evidence="1 2">2DFW10M-5</strain>
    </source>
</reference>
<protein>
    <submittedName>
        <fullName evidence="1">Uncharacterized protein</fullName>
    </submittedName>
</protein>
<organism evidence="1 2">
    <name type="scientific">Gryllotalpicola protaetiae</name>
    <dbReference type="NCBI Taxonomy" id="2419771"/>
    <lineage>
        <taxon>Bacteria</taxon>
        <taxon>Bacillati</taxon>
        <taxon>Actinomycetota</taxon>
        <taxon>Actinomycetes</taxon>
        <taxon>Micrococcales</taxon>
        <taxon>Microbacteriaceae</taxon>
        <taxon>Gryllotalpicola</taxon>
    </lineage>
</organism>
<proteinExistence type="predicted"/>
<dbReference type="RefSeq" id="WP_120789087.1">
    <property type="nucleotide sequence ID" value="NZ_CP032624.1"/>
</dbReference>
<gene>
    <name evidence="1" type="ORF">D7I44_08425</name>
</gene>
<evidence type="ECO:0000313" key="1">
    <source>
        <dbReference type="EMBL" id="AYG03555.1"/>
    </source>
</evidence>
<accession>A0A387BHP8</accession>
<dbReference type="Proteomes" id="UP000275069">
    <property type="component" value="Chromosome"/>
</dbReference>
<evidence type="ECO:0000313" key="2">
    <source>
        <dbReference type="Proteomes" id="UP000275069"/>
    </source>
</evidence>
<name>A0A387BHP8_9MICO</name>
<sequence>MQTAHDIAPCLTYSEAEAFAIMLRALGSPESAERWLDKRAMGDEEDEMHYERSEHLAARL</sequence>
<dbReference type="KEGG" id="gry:D7I44_08425"/>
<dbReference type="OrthoDB" id="5120502at2"/>
<dbReference type="EMBL" id="CP032624">
    <property type="protein sequence ID" value="AYG03555.1"/>
    <property type="molecule type" value="Genomic_DNA"/>
</dbReference>
<keyword evidence="2" id="KW-1185">Reference proteome</keyword>